<evidence type="ECO:0000259" key="3">
    <source>
        <dbReference type="Pfam" id="PF00195"/>
    </source>
</evidence>
<name>A0ABS7PW77_9SPHN</name>
<dbReference type="SUPFAM" id="SSF53901">
    <property type="entry name" value="Thiolase-like"/>
    <property type="match status" value="2"/>
</dbReference>
<dbReference type="PIRSF" id="PIRSF000451">
    <property type="entry name" value="PKS_III"/>
    <property type="match status" value="1"/>
</dbReference>
<dbReference type="CDD" id="cd00831">
    <property type="entry name" value="CHS_like"/>
    <property type="match status" value="1"/>
</dbReference>
<dbReference type="Pfam" id="PF00195">
    <property type="entry name" value="Chal_sti_synt_N"/>
    <property type="match status" value="1"/>
</dbReference>
<dbReference type="InterPro" id="IPR012328">
    <property type="entry name" value="Chalcone/stilbene_synt_C"/>
</dbReference>
<accession>A0ABS7PW77</accession>
<dbReference type="InterPro" id="IPR001099">
    <property type="entry name" value="Chalcone/stilbene_synt_N"/>
</dbReference>
<feature type="domain" description="Chalcone/stilbene synthase C-terminal" evidence="4">
    <location>
        <begin position="237"/>
        <end position="365"/>
    </location>
</feature>
<keyword evidence="6" id="KW-1185">Reference proteome</keyword>
<evidence type="ECO:0000313" key="5">
    <source>
        <dbReference type="EMBL" id="MBY8824627.1"/>
    </source>
</evidence>
<dbReference type="InterPro" id="IPR016039">
    <property type="entry name" value="Thiolase-like"/>
</dbReference>
<comment type="caution">
    <text evidence="5">The sequence shown here is derived from an EMBL/GenBank/DDBJ whole genome shotgun (WGS) entry which is preliminary data.</text>
</comment>
<protein>
    <submittedName>
        <fullName evidence="5">Type III polyketide synthase</fullName>
    </submittedName>
</protein>
<dbReference type="EMBL" id="JAINVV010000009">
    <property type="protein sequence ID" value="MBY8824627.1"/>
    <property type="molecule type" value="Genomic_DNA"/>
</dbReference>
<keyword evidence="2" id="KW-0808">Transferase</keyword>
<dbReference type="PANTHER" id="PTHR11877:SF46">
    <property type="entry name" value="TYPE III POLYKETIDE SYNTHASE A"/>
    <property type="match status" value="1"/>
</dbReference>
<feature type="domain" description="Chalcone/stilbene synthase N-terminal" evidence="3">
    <location>
        <begin position="9"/>
        <end position="226"/>
    </location>
</feature>
<evidence type="ECO:0000313" key="6">
    <source>
        <dbReference type="Proteomes" id="UP000706039"/>
    </source>
</evidence>
<dbReference type="Proteomes" id="UP000706039">
    <property type="component" value="Unassembled WGS sequence"/>
</dbReference>
<dbReference type="Pfam" id="PF02797">
    <property type="entry name" value="Chal_sti_synt_C"/>
    <property type="match status" value="1"/>
</dbReference>
<dbReference type="RefSeq" id="WP_222991716.1">
    <property type="nucleotide sequence ID" value="NZ_JAINVV010000009.1"/>
</dbReference>
<dbReference type="InterPro" id="IPR011141">
    <property type="entry name" value="Polyketide_synthase_type-III"/>
</dbReference>
<sequence length="370" mass="38403">MRPRGKSAVSRKKAACVSAYLNAIGTAVPDHDIHQAFIGWAEARLPTRERALFGRMAGRAGIAHRWSVLPRATDGGSPIEPGGFYATDPLPPTSARMALYAEAAPALAEQAVAALGNAFVADTITHLVVASCTGFTAPGVDQMLAARLGLSPNVERLLIGFMGCYAAVTALRAARHIVRSEPGARILVVTVELCSLHLRPMDEIEPLLAGLLFGDGAAAAIVSADPRGLTLGPGFSTTLAEAESLITWTIGDQGFAMTLSGEVPGRIAAALTDETTRTRLAGGDRPEEIAHWAVHAGGRSILDAVAHGLSLDDMALSDSRDVLHAYGNMSSSTLMFVLARILRRGVSGPGVALAFGPGLAAEGFAFGPVA</sequence>
<reference evidence="5 6" key="1">
    <citation type="submission" date="2021-08" db="EMBL/GenBank/DDBJ databases">
        <authorList>
            <person name="Tuo L."/>
        </authorList>
    </citation>
    <scope>NUCLEOTIDE SEQUENCE [LARGE SCALE GENOMIC DNA]</scope>
    <source>
        <strain evidence="5 6">JCM 31229</strain>
    </source>
</reference>
<evidence type="ECO:0000256" key="2">
    <source>
        <dbReference type="ARBA" id="ARBA00022679"/>
    </source>
</evidence>
<dbReference type="Gene3D" id="3.40.47.10">
    <property type="match status" value="2"/>
</dbReference>
<evidence type="ECO:0000259" key="4">
    <source>
        <dbReference type="Pfam" id="PF02797"/>
    </source>
</evidence>
<dbReference type="PANTHER" id="PTHR11877">
    <property type="entry name" value="HYDROXYMETHYLGLUTARYL-COA SYNTHASE"/>
    <property type="match status" value="1"/>
</dbReference>
<evidence type="ECO:0000256" key="1">
    <source>
        <dbReference type="ARBA" id="ARBA00005531"/>
    </source>
</evidence>
<proteinExistence type="inferred from homology"/>
<organism evidence="5 6">
    <name type="scientific">Sphingomonas colocasiae</name>
    <dbReference type="NCBI Taxonomy" id="1848973"/>
    <lineage>
        <taxon>Bacteria</taxon>
        <taxon>Pseudomonadati</taxon>
        <taxon>Pseudomonadota</taxon>
        <taxon>Alphaproteobacteria</taxon>
        <taxon>Sphingomonadales</taxon>
        <taxon>Sphingomonadaceae</taxon>
        <taxon>Sphingomonas</taxon>
    </lineage>
</organism>
<gene>
    <name evidence="5" type="ORF">K7G82_20150</name>
</gene>
<comment type="similarity">
    <text evidence="1">Belongs to the thiolase-like superfamily. Chalcone/stilbene synthases family.</text>
</comment>